<keyword evidence="1" id="KW-1133">Transmembrane helix</keyword>
<dbReference type="Gene3D" id="6.10.340.10">
    <property type="match status" value="1"/>
</dbReference>
<gene>
    <name evidence="2" type="ORF">IPJ38_02285</name>
</gene>
<evidence type="ECO:0000256" key="1">
    <source>
        <dbReference type="SAM" id="Phobius"/>
    </source>
</evidence>
<dbReference type="EMBL" id="JADJMS010000006">
    <property type="protein sequence ID" value="MBK7414107.1"/>
    <property type="molecule type" value="Genomic_DNA"/>
</dbReference>
<comment type="caution">
    <text evidence="2">The sequence shown here is derived from an EMBL/GenBank/DDBJ whole genome shotgun (WGS) entry which is preliminary data.</text>
</comment>
<feature type="transmembrane region" description="Helical" evidence="1">
    <location>
        <begin position="151"/>
        <end position="174"/>
    </location>
</feature>
<dbReference type="AlphaFoldDB" id="A0A935MUU9"/>
<dbReference type="Proteomes" id="UP000739411">
    <property type="component" value="Unassembled WGS sequence"/>
</dbReference>
<evidence type="ECO:0000313" key="2">
    <source>
        <dbReference type="EMBL" id="MBK7414107.1"/>
    </source>
</evidence>
<keyword evidence="1" id="KW-0812">Transmembrane</keyword>
<proteinExistence type="predicted"/>
<evidence type="ECO:0000313" key="3">
    <source>
        <dbReference type="Proteomes" id="UP000739411"/>
    </source>
</evidence>
<keyword evidence="1" id="KW-0472">Membrane</keyword>
<sequence>MKFRTKTILGVALIEGILLAVLGASLLGQMKDSNEDEINRRANVTARLLSASARDAMVGYDLATIDSIASDLIATREVTYIRFLDTAQRTMVERGALPVGKFVADERIDTVSDGRFDKELDVTIAGTSFGRIQFGIDVAPFQQILANTRQWTISISLLEMALVAFFSLFLGTYLTRQLTALRDASLAISGGQRGHRLTVSGNDELA</sequence>
<protein>
    <submittedName>
        <fullName evidence="2">Uncharacterized protein</fullName>
    </submittedName>
</protein>
<reference evidence="2 3" key="1">
    <citation type="submission" date="2020-10" db="EMBL/GenBank/DDBJ databases">
        <title>Connecting structure to function with the recovery of over 1000 high-quality activated sludge metagenome-assembled genomes encoding full-length rRNA genes using long-read sequencing.</title>
        <authorList>
            <person name="Singleton C.M."/>
            <person name="Petriglieri F."/>
            <person name="Kristensen J.M."/>
            <person name="Kirkegaard R.H."/>
            <person name="Michaelsen T.Y."/>
            <person name="Andersen M.H."/>
            <person name="Karst S.M."/>
            <person name="Dueholm M.S."/>
            <person name="Nielsen P.H."/>
            <person name="Albertsen M."/>
        </authorList>
    </citation>
    <scope>NUCLEOTIDE SEQUENCE [LARGE SCALE GENOMIC DNA]</scope>
    <source>
        <strain evidence="2">EsbW_18-Q3-R4-48_BATAC.463</strain>
    </source>
</reference>
<name>A0A935MUU9_9RHOO</name>
<organism evidence="2 3">
    <name type="scientific">Candidatus Dechloromonas phosphorivorans</name>
    <dbReference type="NCBI Taxonomy" id="2899244"/>
    <lineage>
        <taxon>Bacteria</taxon>
        <taxon>Pseudomonadati</taxon>
        <taxon>Pseudomonadota</taxon>
        <taxon>Betaproteobacteria</taxon>
        <taxon>Rhodocyclales</taxon>
        <taxon>Azonexaceae</taxon>
        <taxon>Dechloromonas</taxon>
    </lineage>
</organism>
<accession>A0A935MUU9</accession>